<dbReference type="KEGG" id="faa:HMPREF0389_00979"/>
<protein>
    <submittedName>
        <fullName evidence="2">Uncharacterized protein</fullName>
    </submittedName>
</protein>
<dbReference type="RefSeq" id="WP_014262969.1">
    <property type="nucleotide sequence ID" value="NC_016630.1"/>
</dbReference>
<feature type="transmembrane region" description="Helical" evidence="1">
    <location>
        <begin position="38"/>
        <end position="57"/>
    </location>
</feature>
<organism evidence="2 3">
    <name type="scientific">Filifactor alocis (strain ATCC 35896 / CCUG 47790 / D40 B5)</name>
    <name type="common">Fusobacterium alocis</name>
    <dbReference type="NCBI Taxonomy" id="546269"/>
    <lineage>
        <taxon>Bacteria</taxon>
        <taxon>Bacillati</taxon>
        <taxon>Bacillota</taxon>
        <taxon>Clostridia</taxon>
        <taxon>Peptostreptococcales</taxon>
        <taxon>Filifactoraceae</taxon>
        <taxon>Filifactor</taxon>
    </lineage>
</organism>
<evidence type="ECO:0000313" key="3">
    <source>
        <dbReference type="Proteomes" id="UP000007468"/>
    </source>
</evidence>
<gene>
    <name evidence="2" type="ordered locus">HMPREF0389_00979</name>
</gene>
<keyword evidence="1" id="KW-0472">Membrane</keyword>
<sequence length="104" mass="11693">MSRLPILQELLQSKDIFLFVIGLGVSVAFSYVWKQLKWCLIGTFVSFGIYLFCEMTAPKVVSYAEAFGILFLGWFCLGSTFGVLVCDVLKVIQKKRKDGKKGVL</sequence>
<accession>D6GQK4</accession>
<dbReference type="AlphaFoldDB" id="D6GQK4"/>
<name>D6GQK4_FILAD</name>
<dbReference type="EMBL" id="CP002390">
    <property type="protein sequence ID" value="EFE29057.2"/>
    <property type="molecule type" value="Genomic_DNA"/>
</dbReference>
<evidence type="ECO:0000313" key="2">
    <source>
        <dbReference type="EMBL" id="EFE29057.2"/>
    </source>
</evidence>
<dbReference type="HOGENOM" id="CLU_2245952_0_0_9"/>
<dbReference type="STRING" id="546269.HMPREF0389_00979"/>
<keyword evidence="3" id="KW-1185">Reference proteome</keyword>
<feature type="transmembrane region" description="Helical" evidence="1">
    <location>
        <begin position="16"/>
        <end position="33"/>
    </location>
</feature>
<evidence type="ECO:0000256" key="1">
    <source>
        <dbReference type="SAM" id="Phobius"/>
    </source>
</evidence>
<reference evidence="3" key="1">
    <citation type="submission" date="2010-12" db="EMBL/GenBank/DDBJ databases">
        <title>The genome sequence of Filifactor alocis strain ATCC 35896.</title>
        <authorList>
            <consortium name="The Broad Institute Genome Sequencing Platform"/>
            <person name="Ward D."/>
            <person name="Earl A."/>
            <person name="Feldgarden M."/>
            <person name="Young S.K."/>
            <person name="Gargeya S."/>
            <person name="Zeng Q."/>
            <person name="Alvarado L."/>
            <person name="Berlin A."/>
            <person name="Bochicchio J."/>
            <person name="Chapman S.B."/>
            <person name="Chen Z."/>
            <person name="Freedman E."/>
            <person name="Gellesch M."/>
            <person name="Goldberg J."/>
            <person name="Griggs A."/>
            <person name="Gujja S."/>
            <person name="Heilman E."/>
            <person name="Heiman D."/>
            <person name="Howarth C."/>
            <person name="Mehta T."/>
            <person name="Neiman D."/>
            <person name="Pearson M."/>
            <person name="Roberts A."/>
            <person name="Saif S."/>
            <person name="Shea T."/>
            <person name="Shenoy N."/>
            <person name="Sisk P."/>
            <person name="Stolte C."/>
            <person name="Sykes S."/>
            <person name="White J."/>
            <person name="Yandava C."/>
            <person name="Izard J."/>
            <person name="Blanton J.M."/>
            <person name="Baranova O.V."/>
            <person name="Tanner A.C."/>
            <person name="Dewhirst F.E."/>
            <person name="Haas B."/>
            <person name="Nusbaum C."/>
            <person name="Birren B."/>
        </authorList>
    </citation>
    <scope>NUCLEOTIDE SEQUENCE [LARGE SCALE GENOMIC DNA]</scope>
    <source>
        <strain evidence="3">ATCC 35896 / D40 B5</strain>
    </source>
</reference>
<proteinExistence type="predicted"/>
<keyword evidence="1" id="KW-1133">Transmembrane helix</keyword>
<keyword evidence="1" id="KW-0812">Transmembrane</keyword>
<feature type="transmembrane region" description="Helical" evidence="1">
    <location>
        <begin position="69"/>
        <end position="92"/>
    </location>
</feature>
<dbReference type="Proteomes" id="UP000007468">
    <property type="component" value="Chromosome"/>
</dbReference>